<gene>
    <name evidence="1" type="ORF">BaRGS_00030275</name>
</gene>
<proteinExistence type="predicted"/>
<sequence length="93" mass="10260">MLEYYSKWRVEAHKHVWLSHTLELTPTSQRCPPCPLDRRTKGVSLAPEECAKASCLCPVTAAENCGHASLDACGNHNGKVLDSEVMTNMFKGT</sequence>
<reference evidence="1 2" key="1">
    <citation type="journal article" date="2023" name="Sci. Data">
        <title>Genome assembly of the Korean intertidal mud-creeper Batillaria attramentaria.</title>
        <authorList>
            <person name="Patra A.K."/>
            <person name="Ho P.T."/>
            <person name="Jun S."/>
            <person name="Lee S.J."/>
            <person name="Kim Y."/>
            <person name="Won Y.J."/>
        </authorList>
    </citation>
    <scope>NUCLEOTIDE SEQUENCE [LARGE SCALE GENOMIC DNA]</scope>
    <source>
        <strain evidence="1">Wonlab-2016</strain>
    </source>
</reference>
<dbReference type="AlphaFoldDB" id="A0ABD0JUL9"/>
<organism evidence="1 2">
    <name type="scientific">Batillaria attramentaria</name>
    <dbReference type="NCBI Taxonomy" id="370345"/>
    <lineage>
        <taxon>Eukaryota</taxon>
        <taxon>Metazoa</taxon>
        <taxon>Spiralia</taxon>
        <taxon>Lophotrochozoa</taxon>
        <taxon>Mollusca</taxon>
        <taxon>Gastropoda</taxon>
        <taxon>Caenogastropoda</taxon>
        <taxon>Sorbeoconcha</taxon>
        <taxon>Cerithioidea</taxon>
        <taxon>Batillariidae</taxon>
        <taxon>Batillaria</taxon>
    </lineage>
</organism>
<evidence type="ECO:0000313" key="2">
    <source>
        <dbReference type="Proteomes" id="UP001519460"/>
    </source>
</evidence>
<dbReference type="Proteomes" id="UP001519460">
    <property type="component" value="Unassembled WGS sequence"/>
</dbReference>
<keyword evidence="2" id="KW-1185">Reference proteome</keyword>
<evidence type="ECO:0000313" key="1">
    <source>
        <dbReference type="EMBL" id="KAK7478516.1"/>
    </source>
</evidence>
<protein>
    <submittedName>
        <fullName evidence="1">Uncharacterized protein</fullName>
    </submittedName>
</protein>
<name>A0ABD0JUL9_9CAEN</name>
<dbReference type="EMBL" id="JACVVK020000324">
    <property type="protein sequence ID" value="KAK7478516.1"/>
    <property type="molecule type" value="Genomic_DNA"/>
</dbReference>
<comment type="caution">
    <text evidence="1">The sequence shown here is derived from an EMBL/GenBank/DDBJ whole genome shotgun (WGS) entry which is preliminary data.</text>
</comment>
<accession>A0ABD0JUL9</accession>